<keyword evidence="10" id="KW-1133">Transmembrane helix</keyword>
<protein>
    <recommendedName>
        <fullName evidence="13">Cytochrome P450 3A24</fullName>
    </recommendedName>
</protein>
<feature type="binding site" description="axial binding residue" evidence="9">
    <location>
        <position position="428"/>
    </location>
    <ligand>
        <name>heme</name>
        <dbReference type="ChEBI" id="CHEBI:30413"/>
    </ligand>
    <ligandPart>
        <name>Fe</name>
        <dbReference type="ChEBI" id="CHEBI:18248"/>
    </ligandPart>
</feature>
<dbReference type="PRINTS" id="PR00385">
    <property type="entry name" value="P450"/>
</dbReference>
<evidence type="ECO:0000256" key="7">
    <source>
        <dbReference type="ARBA" id="ARBA00023002"/>
    </source>
</evidence>
<dbReference type="PANTHER" id="PTHR24302">
    <property type="entry name" value="CYTOCHROME P450 FAMILY 3"/>
    <property type="match status" value="1"/>
</dbReference>
<dbReference type="InterPro" id="IPR001128">
    <property type="entry name" value="Cyt_P450"/>
</dbReference>
<dbReference type="GO" id="GO:0008395">
    <property type="term" value="F:steroid hydroxylase activity"/>
    <property type="evidence" value="ECO:0007669"/>
    <property type="project" value="TreeGrafter"/>
</dbReference>
<dbReference type="PANTHER" id="PTHR24302:SF15">
    <property type="entry name" value="FATTY-ACID PEROXYGENASE"/>
    <property type="match status" value="1"/>
</dbReference>
<keyword evidence="10" id="KW-0472">Membrane</keyword>
<comment type="subcellular location">
    <subcellularLocation>
        <location evidence="2">Endoplasmic reticulum membrane</location>
        <topology evidence="2">Peripheral membrane protein</topology>
    </subcellularLocation>
    <subcellularLocation>
        <location evidence="1">Microsome membrane</location>
        <topology evidence="1">Peripheral membrane protein</topology>
    </subcellularLocation>
</comment>
<dbReference type="GO" id="GO:0005789">
    <property type="term" value="C:endoplasmic reticulum membrane"/>
    <property type="evidence" value="ECO:0007669"/>
    <property type="project" value="UniProtKB-SubCell"/>
</dbReference>
<keyword evidence="7" id="KW-0560">Oxidoreductase</keyword>
<dbReference type="PRINTS" id="PR00463">
    <property type="entry name" value="EP450I"/>
</dbReference>
<organism evidence="11 12">
    <name type="scientific">Magallana gigas</name>
    <name type="common">Pacific oyster</name>
    <name type="synonym">Crassostrea gigas</name>
    <dbReference type="NCBI Taxonomy" id="29159"/>
    <lineage>
        <taxon>Eukaryota</taxon>
        <taxon>Metazoa</taxon>
        <taxon>Spiralia</taxon>
        <taxon>Lophotrochozoa</taxon>
        <taxon>Mollusca</taxon>
        <taxon>Bivalvia</taxon>
        <taxon>Autobranchia</taxon>
        <taxon>Pteriomorphia</taxon>
        <taxon>Ostreida</taxon>
        <taxon>Ostreoidea</taxon>
        <taxon>Ostreidae</taxon>
        <taxon>Magallana</taxon>
    </lineage>
</organism>
<proteinExistence type="inferred from homology"/>
<evidence type="ECO:0000256" key="6">
    <source>
        <dbReference type="ARBA" id="ARBA00022848"/>
    </source>
</evidence>
<name>A0A8W8NWG1_MAGGI</name>
<keyword evidence="8 9" id="KW-0408">Iron</keyword>
<dbReference type="GO" id="GO:0005506">
    <property type="term" value="F:iron ion binding"/>
    <property type="evidence" value="ECO:0007669"/>
    <property type="project" value="InterPro"/>
</dbReference>
<evidence type="ECO:0000256" key="2">
    <source>
        <dbReference type="ARBA" id="ARBA00004406"/>
    </source>
</evidence>
<comment type="cofactor">
    <cofactor evidence="9">
        <name>heme</name>
        <dbReference type="ChEBI" id="CHEBI:30413"/>
    </cofactor>
</comment>
<keyword evidence="4 9" id="KW-0349">Heme</keyword>
<dbReference type="Gene3D" id="1.10.630.10">
    <property type="entry name" value="Cytochrome P450"/>
    <property type="match status" value="1"/>
</dbReference>
<evidence type="ECO:0000256" key="9">
    <source>
        <dbReference type="PIRSR" id="PIRSR602401-1"/>
    </source>
</evidence>
<dbReference type="EnsemblMetazoa" id="G8054.1">
    <property type="protein sequence ID" value="G8054.1:cds"/>
    <property type="gene ID" value="G8054"/>
</dbReference>
<reference evidence="11" key="1">
    <citation type="submission" date="2022-08" db="UniProtKB">
        <authorList>
            <consortium name="EnsemblMetazoa"/>
        </authorList>
    </citation>
    <scope>IDENTIFICATION</scope>
    <source>
        <strain evidence="11">05x7-T-G4-1.051#20</strain>
    </source>
</reference>
<evidence type="ECO:0008006" key="13">
    <source>
        <dbReference type="Google" id="ProtNLM"/>
    </source>
</evidence>
<evidence type="ECO:0000313" key="12">
    <source>
        <dbReference type="Proteomes" id="UP000005408"/>
    </source>
</evidence>
<dbReference type="Pfam" id="PF00067">
    <property type="entry name" value="p450"/>
    <property type="match status" value="1"/>
</dbReference>
<evidence type="ECO:0000256" key="4">
    <source>
        <dbReference type="ARBA" id="ARBA00022617"/>
    </source>
</evidence>
<keyword evidence="10" id="KW-0812">Transmembrane</keyword>
<dbReference type="Proteomes" id="UP000005408">
    <property type="component" value="Unassembled WGS sequence"/>
</dbReference>
<dbReference type="FunFam" id="1.10.630.10:FF:000042">
    <property type="entry name" value="Cytochrome P450"/>
    <property type="match status" value="1"/>
</dbReference>
<evidence type="ECO:0000313" key="11">
    <source>
        <dbReference type="EnsemblMetazoa" id="G8054.1:cds"/>
    </source>
</evidence>
<keyword evidence="5 9" id="KW-0479">Metal-binding</keyword>
<dbReference type="SUPFAM" id="SSF48264">
    <property type="entry name" value="Cytochrome P450"/>
    <property type="match status" value="1"/>
</dbReference>
<evidence type="ECO:0000256" key="10">
    <source>
        <dbReference type="SAM" id="Phobius"/>
    </source>
</evidence>
<dbReference type="InterPro" id="IPR050705">
    <property type="entry name" value="Cytochrome_P450_3A"/>
</dbReference>
<evidence type="ECO:0000256" key="5">
    <source>
        <dbReference type="ARBA" id="ARBA00022723"/>
    </source>
</evidence>
<dbReference type="AlphaFoldDB" id="A0A8W8NWG1"/>
<dbReference type="GO" id="GO:0016705">
    <property type="term" value="F:oxidoreductase activity, acting on paired donors, with incorporation or reduction of molecular oxygen"/>
    <property type="evidence" value="ECO:0007669"/>
    <property type="project" value="InterPro"/>
</dbReference>
<dbReference type="CDD" id="cd11055">
    <property type="entry name" value="CYP3A-like"/>
    <property type="match status" value="1"/>
</dbReference>
<evidence type="ECO:0000256" key="3">
    <source>
        <dbReference type="ARBA" id="ARBA00010617"/>
    </source>
</evidence>
<evidence type="ECO:0000256" key="8">
    <source>
        <dbReference type="ARBA" id="ARBA00023004"/>
    </source>
</evidence>
<dbReference type="InterPro" id="IPR036396">
    <property type="entry name" value="Cyt_P450_sf"/>
</dbReference>
<keyword evidence="6" id="KW-0256">Endoplasmic reticulum</keyword>
<comment type="similarity">
    <text evidence="3">Belongs to the cytochrome P450 family.</text>
</comment>
<feature type="transmembrane region" description="Helical" evidence="10">
    <location>
        <begin position="188"/>
        <end position="208"/>
    </location>
</feature>
<accession>A0A8W8NWG1</accession>
<dbReference type="InterPro" id="IPR002401">
    <property type="entry name" value="Cyt_P450_E_grp-I"/>
</dbReference>
<keyword evidence="6" id="KW-0492">Microsome</keyword>
<sequence length="483" mass="55813">MNVALFIEVDAVKKKFMVTRLELGRREEGVALTDQELARTYGDIVGVYMGHRPLLLVSNPNTIKAIMVKEFSRTPNRPKTFLPRNEMKYSLLNADDDQWRFLRNTLLPTFSSGKMRMMEPLFKAKYEQLLDNLTERAKTGKPIDFKDVFGAYTLDVIASTGFGMDIDSQKNPDNDFVKYTKKFLNISFTPILILILIFPKIDTLLYWLGMSPFNRLEILSFFRRVVKRAVDQRMEDSNKLVDLLQLMLNTHHDTGVDESENIHSFEGDGNPWKTRRLTMDEIVGNSILFLLVGYDTTSNALAFTAYNLATHPDCQEKLIEEIDAILGKEPPNYDNVQKLEYLERVFCETLRLYPSACRTHRLAERDIVIEGYTVPKGTDISFPIYSIHRDPRFWENPTRFDPERFTPENKAKRHPYAYLPFGHGPCSCIGMRLAQVEMRLAIVSILQHYRFKTCEETEIPLKLSKANLLKPENGVKLLLESRS</sequence>
<evidence type="ECO:0000256" key="1">
    <source>
        <dbReference type="ARBA" id="ARBA00004174"/>
    </source>
</evidence>
<keyword evidence="12" id="KW-1185">Reference proteome</keyword>
<dbReference type="GO" id="GO:0020037">
    <property type="term" value="F:heme binding"/>
    <property type="evidence" value="ECO:0007669"/>
    <property type="project" value="InterPro"/>
</dbReference>